<dbReference type="KEGG" id="lgi:LOTGIDRAFT_235923"/>
<dbReference type="AlphaFoldDB" id="V3ZR67"/>
<proteinExistence type="predicted"/>
<dbReference type="HOGENOM" id="CLU_011678_1_0_1"/>
<evidence type="ECO:0000313" key="3">
    <source>
        <dbReference type="Proteomes" id="UP000030746"/>
    </source>
</evidence>
<dbReference type="CTD" id="20250002"/>
<dbReference type="STRING" id="225164.V3ZR67"/>
<sequence length="723" mass="83386">MVPVSFLSCSSPLMNLNKLLVTISAPGVGTYFTKVKMLINIICRHWWYWFKLISVAVISLLIINSMTILDNYDIITVPASTDDKQTRRIAAKDNWIIMDNTDININHMKLLDDRQDWSALVMDTTKSRKTLKCNNCRSRESMDGVLEAIKNNAKFIYYSDNAFTVEEELPKLKLTPLFYGMDYTGNASSFNIEAHFKNSHKASAVSQNLNSHYRLGGLKTPMIQTFVPEEMLLNAGESTENIDKQAPPIILPKDYYHPFSLKGTLYFYDTFWALAPVDMQYYTVWSMMIEKLLEELASEVGFMAPRKARSLVRYEQMNTQKILEITTVLNQWICLPGAPFFKCIELLSYHMTTAGQFPDEASGMIKNFIKTLTRVGYKEPARVFPNLPRPFVPPLNQIIYWPAARVDRSLSKMNMSIAPMCVGGTGTCQEVGRTNGGKIPTYDNLLLVVVFNRPGHYGVVDYLERMYRPFFPQMIYCGHDMNNFLSIYNLLNKKLSFIEVDFNLGQYGYECLQKAMQMNFDVDGYIHLSDDVLLNVWNVAELPKDKLWFQKNMRIAHFIMHVVPDIWKHPHWGPWTTVYGRTAAKAAIASLINLSYLETRAKEFMFMLSTNVGGFDRVYYEASDIFYVPKRFAQDFIYFASVFDAAHVHLEIAVPTIFNGLDLNENIVTMNGSYLWYQDRNLYQLKYNYKDIYMHSMKLAPCIADATCQKFICQRYIPCLYSS</sequence>
<keyword evidence="3" id="KW-1185">Reference proteome</keyword>
<evidence type="ECO:0000256" key="1">
    <source>
        <dbReference type="SAM" id="Phobius"/>
    </source>
</evidence>
<dbReference type="PANTHER" id="PTHR31362:SF0">
    <property type="entry name" value="EXOSTOSIN DOMAIN-CONTAINING PROTEIN-RELATED"/>
    <property type="match status" value="1"/>
</dbReference>
<keyword evidence="1" id="KW-0812">Transmembrane</keyword>
<evidence type="ECO:0000313" key="2">
    <source>
        <dbReference type="EMBL" id="ESO85050.1"/>
    </source>
</evidence>
<dbReference type="OrthoDB" id="6019889at2759"/>
<keyword evidence="1" id="KW-0472">Membrane</keyword>
<gene>
    <name evidence="2" type="ORF">LOTGIDRAFT_235923</name>
</gene>
<keyword evidence="1" id="KW-1133">Transmembrane helix</keyword>
<dbReference type="InterPro" id="IPR005049">
    <property type="entry name" value="STL-like"/>
</dbReference>
<dbReference type="OMA" id="VYPWTVS"/>
<organism evidence="2 3">
    <name type="scientific">Lottia gigantea</name>
    <name type="common">Giant owl limpet</name>
    <dbReference type="NCBI Taxonomy" id="225164"/>
    <lineage>
        <taxon>Eukaryota</taxon>
        <taxon>Metazoa</taxon>
        <taxon>Spiralia</taxon>
        <taxon>Lophotrochozoa</taxon>
        <taxon>Mollusca</taxon>
        <taxon>Gastropoda</taxon>
        <taxon>Patellogastropoda</taxon>
        <taxon>Lottioidea</taxon>
        <taxon>Lottiidae</taxon>
        <taxon>Lottia</taxon>
    </lineage>
</organism>
<reference evidence="2 3" key="1">
    <citation type="journal article" date="2013" name="Nature">
        <title>Insights into bilaterian evolution from three spiralian genomes.</title>
        <authorList>
            <person name="Simakov O."/>
            <person name="Marletaz F."/>
            <person name="Cho S.J."/>
            <person name="Edsinger-Gonzales E."/>
            <person name="Havlak P."/>
            <person name="Hellsten U."/>
            <person name="Kuo D.H."/>
            <person name="Larsson T."/>
            <person name="Lv J."/>
            <person name="Arendt D."/>
            <person name="Savage R."/>
            <person name="Osoegawa K."/>
            <person name="de Jong P."/>
            <person name="Grimwood J."/>
            <person name="Chapman J.A."/>
            <person name="Shapiro H."/>
            <person name="Aerts A."/>
            <person name="Otillar R.P."/>
            <person name="Terry A.Y."/>
            <person name="Boore J.L."/>
            <person name="Grigoriev I.V."/>
            <person name="Lindberg D.R."/>
            <person name="Seaver E.C."/>
            <person name="Weisblat D.A."/>
            <person name="Putnam N.H."/>
            <person name="Rokhsar D.S."/>
        </authorList>
    </citation>
    <scope>NUCLEOTIDE SEQUENCE [LARGE SCALE GENOMIC DNA]</scope>
</reference>
<dbReference type="PANTHER" id="PTHR31362">
    <property type="entry name" value="GLYCOSYLTRANSFERASE STELLO1-RELATED"/>
    <property type="match status" value="1"/>
</dbReference>
<dbReference type="Proteomes" id="UP000030746">
    <property type="component" value="Unassembled WGS sequence"/>
</dbReference>
<dbReference type="Pfam" id="PF03385">
    <property type="entry name" value="STELLO"/>
    <property type="match status" value="1"/>
</dbReference>
<feature type="transmembrane region" description="Helical" evidence="1">
    <location>
        <begin position="46"/>
        <end position="69"/>
    </location>
</feature>
<name>V3ZR67_LOTGI</name>
<dbReference type="EMBL" id="KB203331">
    <property type="protein sequence ID" value="ESO85050.1"/>
    <property type="molecule type" value="Genomic_DNA"/>
</dbReference>
<accession>V3ZR67</accession>
<dbReference type="RefSeq" id="XP_009064194.1">
    <property type="nucleotide sequence ID" value="XM_009065946.1"/>
</dbReference>
<dbReference type="GeneID" id="20250002"/>
<protein>
    <submittedName>
        <fullName evidence="2">Uncharacterized protein</fullName>
    </submittedName>
</protein>